<dbReference type="AlphaFoldDB" id="A0A803MLK9"/>
<keyword evidence="1" id="KW-0812">Transmembrane</keyword>
<protein>
    <submittedName>
        <fullName evidence="2">Uncharacterized protein</fullName>
    </submittedName>
</protein>
<dbReference type="OMA" id="QNAWRVG"/>
<name>A0A803MLK9_CHEQI</name>
<dbReference type="Proteomes" id="UP000596660">
    <property type="component" value="Unplaced"/>
</dbReference>
<dbReference type="Gramene" id="AUR62031821-RA">
    <property type="protein sequence ID" value="AUR62031821-RA:cds"/>
    <property type="gene ID" value="AUR62031821"/>
</dbReference>
<reference evidence="2" key="1">
    <citation type="journal article" date="2017" name="Nature">
        <title>The genome of Chenopodium quinoa.</title>
        <authorList>
            <person name="Jarvis D.E."/>
            <person name="Ho Y.S."/>
            <person name="Lightfoot D.J."/>
            <person name="Schmoeckel S.M."/>
            <person name="Li B."/>
            <person name="Borm T.J.A."/>
            <person name="Ohyanagi H."/>
            <person name="Mineta K."/>
            <person name="Michell C.T."/>
            <person name="Saber N."/>
            <person name="Kharbatia N.M."/>
            <person name="Rupper R.R."/>
            <person name="Sharp A.R."/>
            <person name="Dally N."/>
            <person name="Boughton B.A."/>
            <person name="Woo Y.H."/>
            <person name="Gao G."/>
            <person name="Schijlen E.G.W.M."/>
            <person name="Guo X."/>
            <person name="Momin A.A."/>
            <person name="Negrao S."/>
            <person name="Al-Babili S."/>
            <person name="Gehring C."/>
            <person name="Roessner U."/>
            <person name="Jung C."/>
            <person name="Murphy K."/>
            <person name="Arold S.T."/>
            <person name="Gojobori T."/>
            <person name="van der Linden C.G."/>
            <person name="van Loo E.N."/>
            <person name="Jellen E.N."/>
            <person name="Maughan P.J."/>
            <person name="Tester M."/>
        </authorList>
    </citation>
    <scope>NUCLEOTIDE SEQUENCE [LARGE SCALE GENOMIC DNA]</scope>
    <source>
        <strain evidence="2">cv. PI 614886</strain>
    </source>
</reference>
<evidence type="ECO:0000313" key="3">
    <source>
        <dbReference type="Proteomes" id="UP000596660"/>
    </source>
</evidence>
<reference evidence="2" key="2">
    <citation type="submission" date="2021-03" db="UniProtKB">
        <authorList>
            <consortium name="EnsemblPlants"/>
        </authorList>
    </citation>
    <scope>IDENTIFICATION</scope>
</reference>
<evidence type="ECO:0000313" key="2">
    <source>
        <dbReference type="EnsemblPlants" id="AUR62031821-RA:cds"/>
    </source>
</evidence>
<proteinExistence type="predicted"/>
<dbReference type="PANTHER" id="PTHR36777:SF2">
    <property type="entry name" value="EXPRESSED PROTEIN"/>
    <property type="match status" value="1"/>
</dbReference>
<dbReference type="EnsemblPlants" id="AUR62031821-RA">
    <property type="protein sequence ID" value="AUR62031821-RA:cds"/>
    <property type="gene ID" value="AUR62031821"/>
</dbReference>
<keyword evidence="3" id="KW-1185">Reference proteome</keyword>
<sequence length="192" mass="21233">MAASCSSIVYGVQPILNHPRTRFKTPNLSITHFQSLSSNFSFDSSSKFLLPKLQISGLRRRNSNAVPIIFNAQSKIFQAIQTVFKVGKDGVEAGTNLVPDAVPRPVARLSVTVVAAAVSLFVLRSFVSTVFFALIFDHHLTCCLSTAKQGFMGFVYFIYLAFNKDKGPRMDDKPGSTDEAIEEAKKIMDKYK</sequence>
<feature type="transmembrane region" description="Helical" evidence="1">
    <location>
        <begin position="147"/>
        <end position="163"/>
    </location>
</feature>
<accession>A0A803MLK9</accession>
<dbReference type="PANTHER" id="PTHR36777">
    <property type="entry name" value="EXPRESSED PROTEIN"/>
    <property type="match status" value="1"/>
</dbReference>
<feature type="transmembrane region" description="Helical" evidence="1">
    <location>
        <begin position="113"/>
        <end position="135"/>
    </location>
</feature>
<keyword evidence="1" id="KW-0472">Membrane</keyword>
<evidence type="ECO:0000256" key="1">
    <source>
        <dbReference type="SAM" id="Phobius"/>
    </source>
</evidence>
<organism evidence="2 3">
    <name type="scientific">Chenopodium quinoa</name>
    <name type="common">Quinoa</name>
    <dbReference type="NCBI Taxonomy" id="63459"/>
    <lineage>
        <taxon>Eukaryota</taxon>
        <taxon>Viridiplantae</taxon>
        <taxon>Streptophyta</taxon>
        <taxon>Embryophyta</taxon>
        <taxon>Tracheophyta</taxon>
        <taxon>Spermatophyta</taxon>
        <taxon>Magnoliopsida</taxon>
        <taxon>eudicotyledons</taxon>
        <taxon>Gunneridae</taxon>
        <taxon>Pentapetalae</taxon>
        <taxon>Caryophyllales</taxon>
        <taxon>Chenopodiaceae</taxon>
        <taxon>Chenopodioideae</taxon>
        <taxon>Atripliceae</taxon>
        <taxon>Chenopodium</taxon>
    </lineage>
</organism>
<keyword evidence="1" id="KW-1133">Transmembrane helix</keyword>